<gene>
    <name evidence="1" type="ORF">LCGC14_3006790</name>
</gene>
<dbReference type="AlphaFoldDB" id="A0A0F8XM51"/>
<feature type="non-terminal residue" evidence="1">
    <location>
        <position position="1"/>
    </location>
</feature>
<reference evidence="1" key="1">
    <citation type="journal article" date="2015" name="Nature">
        <title>Complex archaea that bridge the gap between prokaryotes and eukaryotes.</title>
        <authorList>
            <person name="Spang A."/>
            <person name="Saw J.H."/>
            <person name="Jorgensen S.L."/>
            <person name="Zaremba-Niedzwiedzka K."/>
            <person name="Martijn J."/>
            <person name="Lind A.E."/>
            <person name="van Eijk R."/>
            <person name="Schleper C."/>
            <person name="Guy L."/>
            <person name="Ettema T.J."/>
        </authorList>
    </citation>
    <scope>NUCLEOTIDE SEQUENCE</scope>
</reference>
<sequence>VMLADIVAYKYRKESVWAEWPYPAFVKPSGLALRVRYNKPSIIIVCSYHGPAKVHVNLYGLKLSNGSEWDSMNGFHGGGNPDSAVLQKQPRVADMVWRDKSVFRWEASIRTIARRIARDGDRPISWRSTLSTAMWLARKTTLRHALSYTMHQQFGRYRRKIWVEGHVYEDVETVISSREPK</sequence>
<evidence type="ECO:0000313" key="1">
    <source>
        <dbReference type="EMBL" id="KKK62190.1"/>
    </source>
</evidence>
<accession>A0A0F8XM51</accession>
<dbReference type="EMBL" id="LAZR01062115">
    <property type="protein sequence ID" value="KKK62190.1"/>
    <property type="molecule type" value="Genomic_DNA"/>
</dbReference>
<protein>
    <submittedName>
        <fullName evidence="1">Uncharacterized protein</fullName>
    </submittedName>
</protein>
<name>A0A0F8XM51_9ZZZZ</name>
<organism evidence="1">
    <name type="scientific">marine sediment metagenome</name>
    <dbReference type="NCBI Taxonomy" id="412755"/>
    <lineage>
        <taxon>unclassified sequences</taxon>
        <taxon>metagenomes</taxon>
        <taxon>ecological metagenomes</taxon>
    </lineage>
</organism>
<comment type="caution">
    <text evidence="1">The sequence shown here is derived from an EMBL/GenBank/DDBJ whole genome shotgun (WGS) entry which is preliminary data.</text>
</comment>
<proteinExistence type="predicted"/>